<dbReference type="EMBL" id="CP029479">
    <property type="protein sequence ID" value="AWM77161.1"/>
    <property type="molecule type" value="Genomic_DNA"/>
</dbReference>
<evidence type="ECO:0000313" key="3">
    <source>
        <dbReference type="EMBL" id="AWM77161.1"/>
    </source>
</evidence>
<keyword evidence="1" id="KW-0732">Signal</keyword>
<feature type="chain" id="PRO_5016232654" evidence="1">
    <location>
        <begin position="22"/>
        <end position="319"/>
    </location>
</feature>
<proteinExistence type="predicted"/>
<dbReference type="Proteomes" id="UP000247763">
    <property type="component" value="Chromosome"/>
</dbReference>
<dbReference type="RefSeq" id="WP_110449730.1">
    <property type="nucleotide sequence ID" value="NZ_CP029479.1"/>
</dbReference>
<organism evidence="3 4">
    <name type="scientific">Phenylobacterium parvum</name>
    <dbReference type="NCBI Taxonomy" id="2201350"/>
    <lineage>
        <taxon>Bacteria</taxon>
        <taxon>Pseudomonadati</taxon>
        <taxon>Pseudomonadota</taxon>
        <taxon>Alphaproteobacteria</taxon>
        <taxon>Caulobacterales</taxon>
        <taxon>Caulobacteraceae</taxon>
        <taxon>Phenylobacterium</taxon>
    </lineage>
</organism>
<accession>A0A2Z3HUV5</accession>
<evidence type="ECO:0000313" key="4">
    <source>
        <dbReference type="Proteomes" id="UP000247763"/>
    </source>
</evidence>
<protein>
    <submittedName>
        <fullName evidence="3">NAD/FAD-dependent oxidoreductase</fullName>
    </submittedName>
</protein>
<keyword evidence="4" id="KW-1185">Reference proteome</keyword>
<dbReference type="Gene3D" id="3.90.660.10">
    <property type="match status" value="1"/>
</dbReference>
<dbReference type="KEGG" id="phb:HYN04_04930"/>
<evidence type="ECO:0000259" key="2">
    <source>
        <dbReference type="Pfam" id="PF01593"/>
    </source>
</evidence>
<dbReference type="GO" id="GO:0016491">
    <property type="term" value="F:oxidoreductase activity"/>
    <property type="evidence" value="ECO:0007669"/>
    <property type="project" value="InterPro"/>
</dbReference>
<dbReference type="PRINTS" id="PR00419">
    <property type="entry name" value="ADXRDTASE"/>
</dbReference>
<evidence type="ECO:0000256" key="1">
    <source>
        <dbReference type="SAM" id="SignalP"/>
    </source>
</evidence>
<feature type="signal peptide" evidence="1">
    <location>
        <begin position="1"/>
        <end position="21"/>
    </location>
</feature>
<dbReference type="InterPro" id="IPR036188">
    <property type="entry name" value="FAD/NAD-bd_sf"/>
</dbReference>
<name>A0A2Z3HUV5_9CAUL</name>
<dbReference type="Gene3D" id="3.50.50.60">
    <property type="entry name" value="FAD/NAD(P)-binding domain"/>
    <property type="match status" value="1"/>
</dbReference>
<dbReference type="SUPFAM" id="SSF51905">
    <property type="entry name" value="FAD/NAD(P)-binding domain"/>
    <property type="match status" value="1"/>
</dbReference>
<dbReference type="Pfam" id="PF01593">
    <property type="entry name" value="Amino_oxidase"/>
    <property type="match status" value="1"/>
</dbReference>
<sequence length="319" mass="33406">MSKTLNRIAIVGAGLSGLACAAKLIGSGHEVRLFDKARGPGGRMSTRRVETPLGTVAFDHGAQYFTARGASFRAEVARWTAEGLAAPWPAAGPEAWVGVPGMNAPVRALAEGMHVAWGQQVEELVRDGAGWRLRIAGEVSESFDAVVLALPAEQAAALVAGHEAGLAARASASRTDPCWTVMAAYSERLPITADTLGEDAVLGWAARNSAKPGRAGVEAWVVQAAPGWSRDHLEDAPETVIKALLSALSDRAGISLPSPLLVQAHRWRYARSSAGSEQALWSETARLGCCGDWLAGPRVECAWDSGEALARLMTGAQGA</sequence>
<dbReference type="AlphaFoldDB" id="A0A2Z3HUV5"/>
<dbReference type="PROSITE" id="PS51257">
    <property type="entry name" value="PROKAR_LIPOPROTEIN"/>
    <property type="match status" value="1"/>
</dbReference>
<reference evidence="4" key="1">
    <citation type="submission" date="2018-05" db="EMBL/GenBank/DDBJ databases">
        <title>Genome sequencing of Phenylobacterium sp. HYN0004.</title>
        <authorList>
            <person name="Yi H."/>
            <person name="Baek C."/>
        </authorList>
    </citation>
    <scope>NUCLEOTIDE SEQUENCE [LARGE SCALE GENOMIC DNA]</scope>
    <source>
        <strain evidence="4">HYN0004</strain>
    </source>
</reference>
<dbReference type="OrthoDB" id="5792777at2"/>
<dbReference type="InterPro" id="IPR002937">
    <property type="entry name" value="Amino_oxidase"/>
</dbReference>
<dbReference type="Pfam" id="PF13450">
    <property type="entry name" value="NAD_binding_8"/>
    <property type="match status" value="1"/>
</dbReference>
<feature type="domain" description="Amine oxidase" evidence="2">
    <location>
        <begin position="94"/>
        <end position="273"/>
    </location>
</feature>
<gene>
    <name evidence="3" type="ORF">HYN04_04930</name>
</gene>
<dbReference type="PANTHER" id="PTHR16128">
    <property type="entry name" value="FAD/NAD(P)-BINDING OXIDOREDUCTASE FAMILY PROTEIN"/>
    <property type="match status" value="1"/>
</dbReference>
<dbReference type="PANTHER" id="PTHR16128:SF5">
    <property type="entry name" value="FAD_NAD(P)-BINDING OXIDOREDUCTASE FAMILY PROTEIN"/>
    <property type="match status" value="1"/>
</dbReference>